<name>A0A8C5WZB9_LATLA</name>
<dbReference type="PRINTS" id="PR00621">
    <property type="entry name" value="HISTONEH2B"/>
</dbReference>
<feature type="compositionally biased region" description="Polar residues" evidence="2">
    <location>
        <begin position="83"/>
        <end position="92"/>
    </location>
</feature>
<evidence type="ECO:0000256" key="2">
    <source>
        <dbReference type="SAM" id="MobiDB-lite"/>
    </source>
</evidence>
<dbReference type="GO" id="GO:0030527">
    <property type="term" value="F:structural constituent of chromatin"/>
    <property type="evidence" value="ECO:0007669"/>
    <property type="project" value="InterPro"/>
</dbReference>
<reference evidence="3" key="2">
    <citation type="submission" date="2025-09" db="UniProtKB">
        <authorList>
            <consortium name="Ensembl"/>
        </authorList>
    </citation>
    <scope>IDENTIFICATION</scope>
</reference>
<evidence type="ECO:0000313" key="4">
    <source>
        <dbReference type="Proteomes" id="UP000694406"/>
    </source>
</evidence>
<dbReference type="SMART" id="SM00427">
    <property type="entry name" value="H2B"/>
    <property type="match status" value="1"/>
</dbReference>
<sequence length="125" mass="14222">MPEPAKSAPAPKKGSKKAITKTQKKGDKKRKKSRELLHLRHKVLKQSPPTRHLLKAMSINRNSFVYDIFERHRGRASRLAHYTSRSTHTCSARSDGRAPPPRWRAGQKHAVLRGPKAVHKYTSSK</sequence>
<proteinExistence type="inferred from homology"/>
<dbReference type="Ensembl" id="ENSLLTT00000025114.1">
    <property type="protein sequence ID" value="ENSLLTP00000024238.1"/>
    <property type="gene ID" value="ENSLLTG00000017835.1"/>
</dbReference>
<dbReference type="SUPFAM" id="SSF47113">
    <property type="entry name" value="Histone-fold"/>
    <property type="match status" value="1"/>
</dbReference>
<dbReference type="Gene3D" id="1.10.20.10">
    <property type="entry name" value="Histone, subunit A"/>
    <property type="match status" value="1"/>
</dbReference>
<accession>A0A8C5WZB9</accession>
<organism evidence="3 4">
    <name type="scientific">Laticauda laticaudata</name>
    <name type="common">Blue-ringed sea krait</name>
    <name type="synonym">Blue-lipped sea krait</name>
    <dbReference type="NCBI Taxonomy" id="8630"/>
    <lineage>
        <taxon>Eukaryota</taxon>
        <taxon>Metazoa</taxon>
        <taxon>Chordata</taxon>
        <taxon>Craniata</taxon>
        <taxon>Vertebrata</taxon>
        <taxon>Euteleostomi</taxon>
        <taxon>Lepidosauria</taxon>
        <taxon>Squamata</taxon>
        <taxon>Bifurcata</taxon>
        <taxon>Unidentata</taxon>
        <taxon>Episquamata</taxon>
        <taxon>Toxicofera</taxon>
        <taxon>Serpentes</taxon>
        <taxon>Colubroidea</taxon>
        <taxon>Elapidae</taxon>
        <taxon>Laticaudinae</taxon>
        <taxon>Laticauda</taxon>
    </lineage>
</organism>
<dbReference type="GO" id="GO:0000786">
    <property type="term" value="C:nucleosome"/>
    <property type="evidence" value="ECO:0007669"/>
    <property type="project" value="InterPro"/>
</dbReference>
<keyword evidence="4" id="KW-1185">Reference proteome</keyword>
<evidence type="ECO:0000313" key="3">
    <source>
        <dbReference type="Ensembl" id="ENSLLTP00000024238.1"/>
    </source>
</evidence>
<comment type="similarity">
    <text evidence="1">Belongs to the histone H2B family.</text>
</comment>
<dbReference type="GO" id="GO:0046982">
    <property type="term" value="F:protein heterodimerization activity"/>
    <property type="evidence" value="ECO:0007669"/>
    <property type="project" value="InterPro"/>
</dbReference>
<feature type="region of interest" description="Disordered" evidence="2">
    <location>
        <begin position="1"/>
        <end position="35"/>
    </location>
</feature>
<dbReference type="AlphaFoldDB" id="A0A8C5WZB9"/>
<dbReference type="PANTHER" id="PTHR23428">
    <property type="entry name" value="HISTONE H2B"/>
    <property type="match status" value="1"/>
</dbReference>
<feature type="compositionally biased region" description="Basic residues" evidence="2">
    <location>
        <begin position="13"/>
        <end position="35"/>
    </location>
</feature>
<dbReference type="GO" id="GO:0003677">
    <property type="term" value="F:DNA binding"/>
    <property type="evidence" value="ECO:0007669"/>
    <property type="project" value="InterPro"/>
</dbReference>
<protein>
    <submittedName>
        <fullName evidence="3">Uncharacterized protein</fullName>
    </submittedName>
</protein>
<dbReference type="InterPro" id="IPR009072">
    <property type="entry name" value="Histone-fold"/>
</dbReference>
<dbReference type="Proteomes" id="UP000694406">
    <property type="component" value="Unplaced"/>
</dbReference>
<feature type="region of interest" description="Disordered" evidence="2">
    <location>
        <begin position="80"/>
        <end position="109"/>
    </location>
</feature>
<evidence type="ECO:0000256" key="1">
    <source>
        <dbReference type="ARBA" id="ARBA00006846"/>
    </source>
</evidence>
<dbReference type="InterPro" id="IPR000558">
    <property type="entry name" value="Histone_H2B"/>
</dbReference>
<reference evidence="3" key="1">
    <citation type="submission" date="2025-08" db="UniProtKB">
        <authorList>
            <consortium name="Ensembl"/>
        </authorList>
    </citation>
    <scope>IDENTIFICATION</scope>
</reference>
<feature type="compositionally biased region" description="Low complexity" evidence="2">
    <location>
        <begin position="1"/>
        <end position="12"/>
    </location>
</feature>